<dbReference type="InterPro" id="IPR037120">
    <property type="entry name" value="Haem_peroxidase_sf_animal"/>
</dbReference>
<dbReference type="GO" id="GO:0006979">
    <property type="term" value="P:response to oxidative stress"/>
    <property type="evidence" value="ECO:0007669"/>
    <property type="project" value="InterPro"/>
</dbReference>
<name>A0A7Y9H6Z0_9ACTN</name>
<evidence type="ECO:0000313" key="2">
    <source>
        <dbReference type="EMBL" id="NYE39062.1"/>
    </source>
</evidence>
<evidence type="ECO:0000313" key="3">
    <source>
        <dbReference type="Proteomes" id="UP000530403"/>
    </source>
</evidence>
<feature type="compositionally biased region" description="Basic residues" evidence="1">
    <location>
        <begin position="29"/>
        <end position="40"/>
    </location>
</feature>
<organism evidence="2 3">
    <name type="scientific">Streptomyces fulvorobeus</name>
    <dbReference type="NCBI Taxonomy" id="284028"/>
    <lineage>
        <taxon>Bacteria</taxon>
        <taxon>Bacillati</taxon>
        <taxon>Actinomycetota</taxon>
        <taxon>Actinomycetes</taxon>
        <taxon>Kitasatosporales</taxon>
        <taxon>Streptomycetaceae</taxon>
        <taxon>Streptomyces</taxon>
    </lineage>
</organism>
<dbReference type="GO" id="GO:0020037">
    <property type="term" value="F:heme binding"/>
    <property type="evidence" value="ECO:0007669"/>
    <property type="project" value="InterPro"/>
</dbReference>
<sequence length="318" mass="34673">MAVGHVEGKKRHQAVGGSTGAGRSPATPVRHKLPPSSRHRVERLPAHRPVPLRAGLHVQGGQARAEVTKNYQWLVRHDFLPRIIDENILKAQYSDAAGTSAQPFLMPLEFSAAAYRFGHAMVRRTYGWNRIFNSGTPAFHKKDGRLTGVGIVAQVFAEATTAAKHSIVKDTGWRPTLGITKGKFTMPDLIYCAAGKDACRISLLDASVSKPQENTPTLPNGVVVISNSECPPRTLGLWKDRGRKGRAYGIGAGYPVDLSKLPTDDGDSMARNVSSWVNRTESDAKLVGSKGICRVLKAGEPLEESNDHNDTVEWVKWV</sequence>
<dbReference type="RefSeq" id="WP_173310185.1">
    <property type="nucleotide sequence ID" value="NZ_BAAAUE010000008.1"/>
</dbReference>
<dbReference type="Proteomes" id="UP000530403">
    <property type="component" value="Unassembled WGS sequence"/>
</dbReference>
<dbReference type="InterPro" id="IPR010255">
    <property type="entry name" value="Haem_peroxidase_sf"/>
</dbReference>
<dbReference type="GO" id="GO:0004601">
    <property type="term" value="F:peroxidase activity"/>
    <property type="evidence" value="ECO:0007669"/>
    <property type="project" value="InterPro"/>
</dbReference>
<comment type="caution">
    <text evidence="2">The sequence shown here is derived from an EMBL/GenBank/DDBJ whole genome shotgun (WGS) entry which is preliminary data.</text>
</comment>
<dbReference type="EMBL" id="JACCCF010000001">
    <property type="protein sequence ID" value="NYE39062.1"/>
    <property type="molecule type" value="Genomic_DNA"/>
</dbReference>
<reference evidence="2 3" key="1">
    <citation type="submission" date="2020-07" db="EMBL/GenBank/DDBJ databases">
        <title>Sequencing the genomes of 1000 actinobacteria strains.</title>
        <authorList>
            <person name="Klenk H.-P."/>
        </authorList>
    </citation>
    <scope>NUCLEOTIDE SEQUENCE [LARGE SCALE GENOMIC DNA]</scope>
    <source>
        <strain evidence="2 3">DSM 41455</strain>
    </source>
</reference>
<protein>
    <submittedName>
        <fullName evidence="2">Uncharacterized protein</fullName>
    </submittedName>
</protein>
<dbReference type="SUPFAM" id="SSF48113">
    <property type="entry name" value="Heme-dependent peroxidases"/>
    <property type="match status" value="1"/>
</dbReference>
<accession>A0A7Y9H6Z0</accession>
<gene>
    <name evidence="2" type="ORF">HEB29_000073</name>
</gene>
<feature type="region of interest" description="Disordered" evidence="1">
    <location>
        <begin position="1"/>
        <end position="40"/>
    </location>
</feature>
<dbReference type="Gene3D" id="1.10.640.10">
    <property type="entry name" value="Haem peroxidase domain superfamily, animal type"/>
    <property type="match status" value="1"/>
</dbReference>
<evidence type="ECO:0000256" key="1">
    <source>
        <dbReference type="SAM" id="MobiDB-lite"/>
    </source>
</evidence>
<proteinExistence type="predicted"/>
<dbReference type="AlphaFoldDB" id="A0A7Y9H6Z0"/>